<accession>A0AAV9PZQ9</accession>
<reference evidence="1 2" key="1">
    <citation type="submission" date="2023-06" db="EMBL/GenBank/DDBJ databases">
        <title>Black Yeasts Isolated from many extreme environments.</title>
        <authorList>
            <person name="Coleine C."/>
            <person name="Stajich J.E."/>
            <person name="Selbmann L."/>
        </authorList>
    </citation>
    <scope>NUCLEOTIDE SEQUENCE [LARGE SCALE GENOMIC DNA]</scope>
    <source>
        <strain evidence="1 2">CCFEE 5887</strain>
    </source>
</reference>
<sequence>MAAEVDTDVARKEYWSVEGDVMVGLYLDATQITTACLERKDDDYVAVPLVSIEVNDAYKEYMRTILEHEPDTSKYVMIDGKNTDMSELYNTPARRLMFEDTLKTVAKAVAAKLDRGVKLCIMACAPNHWPTTYKIVHQALSESQIPYCQCNSAIIQPINWVSGMVGMDNARGAYDGRGLERSKDHFWYVITVAIYPGVIQILVDEGEPGESWPGSAGGKCVRGQTTDENGCWADLAGFGRAFVEAIQEHVTEDVRGPGSNISRVVITGHISPSSAEQLSHELTTVAPYLQGKIQGVAQPAFITAMGAVCYSYAFWKLGPPNICRLPVG</sequence>
<evidence type="ECO:0000313" key="2">
    <source>
        <dbReference type="Proteomes" id="UP001345827"/>
    </source>
</evidence>
<name>A0AAV9PZQ9_9PEZI</name>
<comment type="caution">
    <text evidence="1">The sequence shown here is derived from an EMBL/GenBank/DDBJ whole genome shotgun (WGS) entry which is preliminary data.</text>
</comment>
<proteinExistence type="predicted"/>
<protein>
    <submittedName>
        <fullName evidence="1">Uncharacterized protein</fullName>
    </submittedName>
</protein>
<dbReference type="AlphaFoldDB" id="A0AAV9PZQ9"/>
<dbReference type="Proteomes" id="UP001345827">
    <property type="component" value="Unassembled WGS sequence"/>
</dbReference>
<evidence type="ECO:0000313" key="1">
    <source>
        <dbReference type="EMBL" id="KAK5531411.1"/>
    </source>
</evidence>
<dbReference type="EMBL" id="JAXLQG010000017">
    <property type="protein sequence ID" value="KAK5531411.1"/>
    <property type="molecule type" value="Genomic_DNA"/>
</dbReference>
<gene>
    <name evidence="1" type="ORF">LTR25_008520</name>
</gene>
<keyword evidence="2" id="KW-1185">Reference proteome</keyword>
<organism evidence="1 2">
    <name type="scientific">Vermiconidia calcicola</name>
    <dbReference type="NCBI Taxonomy" id="1690605"/>
    <lineage>
        <taxon>Eukaryota</taxon>
        <taxon>Fungi</taxon>
        <taxon>Dikarya</taxon>
        <taxon>Ascomycota</taxon>
        <taxon>Pezizomycotina</taxon>
        <taxon>Dothideomycetes</taxon>
        <taxon>Dothideomycetidae</taxon>
        <taxon>Mycosphaerellales</taxon>
        <taxon>Extremaceae</taxon>
        <taxon>Vermiconidia</taxon>
    </lineage>
</organism>